<protein>
    <submittedName>
        <fullName evidence="2">Uncharacterized protein</fullName>
    </submittedName>
</protein>
<dbReference type="Proteomes" id="UP000308549">
    <property type="component" value="Unassembled WGS sequence"/>
</dbReference>
<dbReference type="EMBL" id="NAJL01000016">
    <property type="protein sequence ID" value="TKA28965.1"/>
    <property type="molecule type" value="Genomic_DNA"/>
</dbReference>
<proteinExistence type="predicted"/>
<keyword evidence="3" id="KW-1185">Reference proteome</keyword>
<gene>
    <name evidence="2" type="ORF">B0A50_03377</name>
</gene>
<sequence>MNTAKASQHQPQSSDSRPIVATLTTHCSTSNLLSPRLAHQTYLNPIPPDQPRPQAIAHTAPRQTPHNTQQPIARRKEHRINRVAELGGYCEEEEAKCLEQAFHV</sequence>
<evidence type="ECO:0000313" key="2">
    <source>
        <dbReference type="EMBL" id="TKA28965.1"/>
    </source>
</evidence>
<comment type="caution">
    <text evidence="2">The sequence shown here is derived from an EMBL/GenBank/DDBJ whole genome shotgun (WGS) entry which is preliminary data.</text>
</comment>
<feature type="compositionally biased region" description="Polar residues" evidence="1">
    <location>
        <begin position="61"/>
        <end position="71"/>
    </location>
</feature>
<evidence type="ECO:0000313" key="3">
    <source>
        <dbReference type="Proteomes" id="UP000308549"/>
    </source>
</evidence>
<accession>A0A4U0U499</accession>
<reference evidence="2 3" key="1">
    <citation type="submission" date="2017-03" db="EMBL/GenBank/DDBJ databases">
        <title>Genomes of endolithic fungi from Antarctica.</title>
        <authorList>
            <person name="Coleine C."/>
            <person name="Masonjones S."/>
            <person name="Stajich J.E."/>
        </authorList>
    </citation>
    <scope>NUCLEOTIDE SEQUENCE [LARGE SCALE GENOMIC DNA]</scope>
    <source>
        <strain evidence="2 3">CCFEE 6315</strain>
    </source>
</reference>
<name>A0A4U0U499_9PEZI</name>
<evidence type="ECO:0000256" key="1">
    <source>
        <dbReference type="SAM" id="MobiDB-lite"/>
    </source>
</evidence>
<feature type="region of interest" description="Disordered" evidence="1">
    <location>
        <begin position="38"/>
        <end position="74"/>
    </location>
</feature>
<organism evidence="2 3">
    <name type="scientific">Salinomyces thailandicus</name>
    <dbReference type="NCBI Taxonomy" id="706561"/>
    <lineage>
        <taxon>Eukaryota</taxon>
        <taxon>Fungi</taxon>
        <taxon>Dikarya</taxon>
        <taxon>Ascomycota</taxon>
        <taxon>Pezizomycotina</taxon>
        <taxon>Dothideomycetes</taxon>
        <taxon>Dothideomycetidae</taxon>
        <taxon>Mycosphaerellales</taxon>
        <taxon>Teratosphaeriaceae</taxon>
        <taxon>Salinomyces</taxon>
    </lineage>
</organism>
<dbReference type="AlphaFoldDB" id="A0A4U0U499"/>